<proteinExistence type="predicted"/>
<keyword evidence="3" id="KW-0732">Signal</keyword>
<dbReference type="Proteomes" id="UP000095751">
    <property type="component" value="Unassembled WGS sequence"/>
</dbReference>
<keyword evidence="2" id="KW-0812">Transmembrane</keyword>
<keyword evidence="5" id="KW-1185">Reference proteome</keyword>
<feature type="chain" id="PRO_5009193412" evidence="3">
    <location>
        <begin position="28"/>
        <end position="1059"/>
    </location>
</feature>
<reference evidence="4 5" key="1">
    <citation type="submission" date="2016-09" db="EMBL/GenBank/DDBJ databases">
        <title>Extensive genetic diversity and differential bi-allelic expression allows diatom success in the polar Southern Ocean.</title>
        <authorList>
            <consortium name="DOE Joint Genome Institute"/>
            <person name="Mock T."/>
            <person name="Otillar R.P."/>
            <person name="Strauss J."/>
            <person name="Dupont C."/>
            <person name="Frickenhaus S."/>
            <person name="Maumus F."/>
            <person name="Mcmullan M."/>
            <person name="Sanges R."/>
            <person name="Schmutz J."/>
            <person name="Toseland A."/>
            <person name="Valas R."/>
            <person name="Veluchamy A."/>
            <person name="Ward B.J."/>
            <person name="Allen A."/>
            <person name="Barry K."/>
            <person name="Falciatore A."/>
            <person name="Ferrante M."/>
            <person name="Fortunato A.E."/>
            <person name="Gloeckner G."/>
            <person name="Gruber A."/>
            <person name="Hipkin R."/>
            <person name="Janech M."/>
            <person name="Kroth P."/>
            <person name="Leese F."/>
            <person name="Lindquist E."/>
            <person name="Lyon B.R."/>
            <person name="Martin J."/>
            <person name="Mayer C."/>
            <person name="Parker M."/>
            <person name="Quesneville H."/>
            <person name="Raymond J."/>
            <person name="Uhlig C."/>
            <person name="Valentin K.U."/>
            <person name="Worden A.Z."/>
            <person name="Armbrust E.V."/>
            <person name="Bowler C."/>
            <person name="Green B."/>
            <person name="Moulton V."/>
            <person name="Van Oosterhout C."/>
            <person name="Grigoriev I."/>
        </authorList>
    </citation>
    <scope>NUCLEOTIDE SEQUENCE [LARGE SCALE GENOMIC DNA]</scope>
    <source>
        <strain evidence="4 5">CCMP1102</strain>
    </source>
</reference>
<organism evidence="4 5">
    <name type="scientific">Fragilariopsis cylindrus CCMP1102</name>
    <dbReference type="NCBI Taxonomy" id="635003"/>
    <lineage>
        <taxon>Eukaryota</taxon>
        <taxon>Sar</taxon>
        <taxon>Stramenopiles</taxon>
        <taxon>Ochrophyta</taxon>
        <taxon>Bacillariophyta</taxon>
        <taxon>Bacillariophyceae</taxon>
        <taxon>Bacillariophycidae</taxon>
        <taxon>Bacillariales</taxon>
        <taxon>Bacillariaceae</taxon>
        <taxon>Fragilariopsis</taxon>
    </lineage>
</organism>
<feature type="region of interest" description="Disordered" evidence="1">
    <location>
        <begin position="954"/>
        <end position="974"/>
    </location>
</feature>
<sequence length="1059" mass="116739">MTFLVTACLLLQAMLLSLVLLSGSVLGQGCTNVCPPINFGVVVPALCEGDIIDGDGDDGISDNNNVKADVNRVYDVCYPTAEGGEQNLSFKFDDFRGPSNTVTVIANYYTGCNAGRRESGVFAHVAQKYYDKYGPDKVHFIQSIKGGGTCQQWSSIYQKDAATLFPDSTVGVANEMPWSVDDDTYAIRDQFFTSPFGHPAYVVLDGNLQITNKFIGPCCGYESYYDCTADIARTLDTTLSEYLDAILLSDPVENEEDVDETVAPVVVVSPPLPEEEEDDDDDAVLDCNWSSWSPCSIRCGPIVGTQIRYTDKRCGGGSSSTENGGSIFNFPIFESRECEAAENIFNCNVEDGGTPCIEEFGEQYEIQEVHGDFMSPRDIKFHPTPGYHLGNSSEGRSFVHPVGGDEAWVVNGQNHSISIITAIGNEQYQSSISRRDRGYYHYMINGTAISFNKVSDSGRTNDRDTFNYWSICNDNNNNYLNTKESNYFMGPTLYDSNPNNKNLVNKLGQICNQTAENKNDDEECYFLHSDMLHESPSCRGIVHDPELQTSYGTVYWVFDSTGNQDKGQLVRYDFQQPHGPGSMDHSIASVRRYIEVELETTNDEALNQAGVHSGMILHPTRRELYVAAPGKNHILKVDADSGQFARTAREEYPIYSNKLPSFEYSIWECVNQDVFASNINQPTGMVFSLDYERLFVAERGTGNIIVYEVNTGDLLNTISTQFNTIGGMDISPNGNELYFVDDETNTLNVISVVTECDMTYAPRTNPEYVSELEKAKVALGLNDPFQLLPNTECTVDPIVPNITFFDQVHLDGYASDDPNVQSVMAGMDAAAALLKNRTDCEYDSELNFDALLLGGYFCHTCLPNQDQICGGGGSCTNIQWEGWVCDNEFKIVNYDNTNTELPGTYRIQNMNGTDVDSSTLVLKPGITYRFQIEVDQEVCLSTTVLPVDRDRDSVKLGSSSGGVSESRYRERNSLGTNNDDRFLKEYVTLGCATRSGGPLVFNAGTDTMTGPQIFVNIGAGTEPEFAMAMKRDVGIESSGHLLSGAISGLVIVVLVGLLM</sequence>
<dbReference type="KEGG" id="fcy:FRACYDRAFT_236403"/>
<dbReference type="InterPro" id="IPR051200">
    <property type="entry name" value="Host-pathogen_enzymatic-act"/>
</dbReference>
<keyword evidence="2" id="KW-1133">Transmembrane helix</keyword>
<dbReference type="InterPro" id="IPR015943">
    <property type="entry name" value="WD40/YVTN_repeat-like_dom_sf"/>
</dbReference>
<dbReference type="SUPFAM" id="SSF63829">
    <property type="entry name" value="Calcium-dependent phosphotriesterase"/>
    <property type="match status" value="1"/>
</dbReference>
<evidence type="ECO:0000256" key="2">
    <source>
        <dbReference type="SAM" id="Phobius"/>
    </source>
</evidence>
<dbReference type="PANTHER" id="PTHR47197">
    <property type="entry name" value="PROTEIN NIRF"/>
    <property type="match status" value="1"/>
</dbReference>
<evidence type="ECO:0000313" key="4">
    <source>
        <dbReference type="EMBL" id="OEU20328.1"/>
    </source>
</evidence>
<evidence type="ECO:0000256" key="3">
    <source>
        <dbReference type="SAM" id="SignalP"/>
    </source>
</evidence>
<evidence type="ECO:0000256" key="1">
    <source>
        <dbReference type="SAM" id="MobiDB-lite"/>
    </source>
</evidence>
<dbReference type="Gene3D" id="2.130.10.10">
    <property type="entry name" value="YVTN repeat-like/Quinoprotein amine dehydrogenase"/>
    <property type="match status" value="1"/>
</dbReference>
<protein>
    <submittedName>
        <fullName evidence="4">Uncharacterized protein</fullName>
    </submittedName>
</protein>
<name>A0A1E7FQA0_9STRA</name>
<dbReference type="PANTHER" id="PTHR47197:SF3">
    <property type="entry name" value="DIHYDRO-HEME D1 DEHYDROGENASE"/>
    <property type="match status" value="1"/>
</dbReference>
<dbReference type="OrthoDB" id="283575at2759"/>
<keyword evidence="2" id="KW-0472">Membrane</keyword>
<gene>
    <name evidence="4" type="ORF">FRACYDRAFT_236403</name>
</gene>
<feature type="signal peptide" evidence="3">
    <location>
        <begin position="1"/>
        <end position="27"/>
    </location>
</feature>
<dbReference type="EMBL" id="KV784355">
    <property type="protein sequence ID" value="OEU20328.1"/>
    <property type="molecule type" value="Genomic_DNA"/>
</dbReference>
<evidence type="ECO:0000313" key="5">
    <source>
        <dbReference type="Proteomes" id="UP000095751"/>
    </source>
</evidence>
<accession>A0A1E7FQA0</accession>
<feature type="transmembrane region" description="Helical" evidence="2">
    <location>
        <begin position="1039"/>
        <end position="1058"/>
    </location>
</feature>
<dbReference type="InParanoid" id="A0A1E7FQA0"/>
<dbReference type="AlphaFoldDB" id="A0A1E7FQA0"/>